<dbReference type="EMBL" id="AP008215">
    <property type="protein sequence ID" value="BAF24511.2"/>
    <property type="molecule type" value="Genomic_DNA"/>
</dbReference>
<dbReference type="PANTHER" id="PTHR11439:SF515">
    <property type="entry name" value="GAG-POL POLYPROTEIN"/>
    <property type="match status" value="1"/>
</dbReference>
<dbReference type="PANTHER" id="PTHR11439">
    <property type="entry name" value="GAG-POL-RELATED RETROTRANSPOSON"/>
    <property type="match status" value="1"/>
</dbReference>
<dbReference type="CDD" id="cd09272">
    <property type="entry name" value="RNase_HI_RT_Ty1"/>
    <property type="match status" value="1"/>
</dbReference>
<reference evidence="4" key="2">
    <citation type="journal article" date="2008" name="Nucleic Acids Res.">
        <title>The rice annotation project database (RAP-DB): 2008 update.</title>
        <authorList>
            <consortium name="The rice annotation project (RAP)"/>
        </authorList>
    </citation>
    <scope>GENOME REANNOTATION</scope>
    <source>
        <strain evidence="4">cv. Nipponbare</strain>
    </source>
</reference>
<dbReference type="KEGG" id="dosa:Os09g0121600"/>
<organism evidence="3 4">
    <name type="scientific">Oryza sativa subsp. japonica</name>
    <name type="common">Rice</name>
    <dbReference type="NCBI Taxonomy" id="39947"/>
    <lineage>
        <taxon>Eukaryota</taxon>
        <taxon>Viridiplantae</taxon>
        <taxon>Streptophyta</taxon>
        <taxon>Embryophyta</taxon>
        <taxon>Tracheophyta</taxon>
        <taxon>Spermatophyta</taxon>
        <taxon>Magnoliopsida</taxon>
        <taxon>Liliopsida</taxon>
        <taxon>Poales</taxon>
        <taxon>Poaceae</taxon>
        <taxon>BOP clade</taxon>
        <taxon>Oryzoideae</taxon>
        <taxon>Oryzeae</taxon>
        <taxon>Oryzinae</taxon>
        <taxon>Oryza</taxon>
        <taxon>Oryza sativa</taxon>
    </lineage>
</organism>
<protein>
    <submittedName>
        <fullName evidence="3">Os09g0121600 protein</fullName>
    </submittedName>
</protein>
<reference evidence="3 4" key="1">
    <citation type="journal article" date="2005" name="Nature">
        <title>The map-based sequence of the rice genome.</title>
        <authorList>
            <consortium name="International rice genome sequencing project (IRGSP)"/>
            <person name="Matsumoto T."/>
            <person name="Wu J."/>
            <person name="Kanamori H."/>
            <person name="Katayose Y."/>
            <person name="Fujisawa M."/>
            <person name="Namiki N."/>
            <person name="Mizuno H."/>
            <person name="Yamamoto K."/>
            <person name="Antonio B.A."/>
            <person name="Baba T."/>
            <person name="Sakata K."/>
            <person name="Nagamura Y."/>
            <person name="Aoki H."/>
            <person name="Arikawa K."/>
            <person name="Arita K."/>
            <person name="Bito T."/>
            <person name="Chiden Y."/>
            <person name="Fujitsuka N."/>
            <person name="Fukunaka R."/>
            <person name="Hamada M."/>
            <person name="Harada C."/>
            <person name="Hayashi A."/>
            <person name="Hijishita S."/>
            <person name="Honda M."/>
            <person name="Hosokawa S."/>
            <person name="Ichikawa Y."/>
            <person name="Idonuma A."/>
            <person name="Iijima M."/>
            <person name="Ikeda M."/>
            <person name="Ikeno M."/>
            <person name="Ito K."/>
            <person name="Ito S."/>
            <person name="Ito T."/>
            <person name="Ito Y."/>
            <person name="Ito Y."/>
            <person name="Iwabuchi A."/>
            <person name="Kamiya K."/>
            <person name="Karasawa W."/>
            <person name="Kurita K."/>
            <person name="Katagiri S."/>
            <person name="Kikuta A."/>
            <person name="Kobayashi H."/>
            <person name="Kobayashi N."/>
            <person name="Machita K."/>
            <person name="Maehara T."/>
            <person name="Masukawa M."/>
            <person name="Mizubayashi T."/>
            <person name="Mukai Y."/>
            <person name="Nagasaki H."/>
            <person name="Nagata Y."/>
            <person name="Naito S."/>
            <person name="Nakashima M."/>
            <person name="Nakama Y."/>
            <person name="Nakamichi Y."/>
            <person name="Nakamura M."/>
            <person name="Meguro A."/>
            <person name="Negishi M."/>
            <person name="Ohta I."/>
            <person name="Ohta T."/>
            <person name="Okamoto M."/>
            <person name="Ono N."/>
            <person name="Saji S."/>
            <person name="Sakaguchi M."/>
            <person name="Sakai K."/>
            <person name="Shibata M."/>
            <person name="Shimokawa T."/>
            <person name="Song J."/>
            <person name="Takazaki Y."/>
            <person name="Terasawa K."/>
            <person name="Tsugane M."/>
            <person name="Tsuji K."/>
            <person name="Ueda S."/>
            <person name="Waki K."/>
            <person name="Yamagata H."/>
            <person name="Yamamoto M."/>
            <person name="Yamamoto S."/>
            <person name="Yamane H."/>
            <person name="Yoshiki S."/>
            <person name="Yoshihara R."/>
            <person name="Yukawa K."/>
            <person name="Zhong H."/>
            <person name="Yano M."/>
            <person name="Yuan Q."/>
            <person name="Ouyang S."/>
            <person name="Liu J."/>
            <person name="Jones K.M."/>
            <person name="Gansberger K."/>
            <person name="Moffat K."/>
            <person name="Hill J."/>
            <person name="Bera J."/>
            <person name="Fadrosh D."/>
            <person name="Jin S."/>
            <person name="Johri S."/>
            <person name="Kim M."/>
            <person name="Overton L."/>
            <person name="Reardon M."/>
            <person name="Tsitrin T."/>
            <person name="Vuong H."/>
            <person name="Weaver B."/>
            <person name="Ciecko A."/>
            <person name="Tallon L."/>
            <person name="Jackson J."/>
            <person name="Pai G."/>
            <person name="Aken S.V."/>
            <person name="Utterback T."/>
            <person name="Reidmuller S."/>
            <person name="Feldblyum T."/>
            <person name="Hsiao J."/>
            <person name="Zismann V."/>
            <person name="Iobst S."/>
            <person name="de Vazeille A.R."/>
            <person name="Buell C.R."/>
            <person name="Ying K."/>
            <person name="Li Y."/>
            <person name="Lu T."/>
            <person name="Huang Y."/>
            <person name="Zhao Q."/>
            <person name="Feng Q."/>
            <person name="Zhang L."/>
            <person name="Zhu J."/>
            <person name="Weng Q."/>
            <person name="Mu J."/>
            <person name="Lu Y."/>
            <person name="Fan D."/>
            <person name="Liu Y."/>
            <person name="Guan J."/>
            <person name="Zhang Y."/>
            <person name="Yu S."/>
            <person name="Liu X."/>
            <person name="Zhang Y."/>
            <person name="Hong G."/>
            <person name="Han B."/>
            <person name="Choisne N."/>
            <person name="Demange N."/>
            <person name="Orjeda G."/>
            <person name="Samain S."/>
            <person name="Cattolico L."/>
            <person name="Pelletier E."/>
            <person name="Couloux A."/>
            <person name="Segurens B."/>
            <person name="Wincker P."/>
            <person name="D'Hont A."/>
            <person name="Scarpelli C."/>
            <person name="Weissenbach J."/>
            <person name="Salanoubat M."/>
            <person name="Quetier F."/>
            <person name="Yu Y."/>
            <person name="Kim H.R."/>
            <person name="Rambo T."/>
            <person name="Currie J."/>
            <person name="Collura K."/>
            <person name="Luo M."/>
            <person name="Yang T."/>
            <person name="Ammiraju J.S.S."/>
            <person name="Engler F."/>
            <person name="Soderlund C."/>
            <person name="Wing R.A."/>
            <person name="Palmer L.E."/>
            <person name="de la Bastide M."/>
            <person name="Spiegel L."/>
            <person name="Nascimento L."/>
            <person name="Zutavern T."/>
            <person name="O'Shaughnessy A."/>
            <person name="Dike S."/>
            <person name="Dedhia N."/>
            <person name="Preston R."/>
            <person name="Balija V."/>
            <person name="McCombie W.R."/>
            <person name="Chow T."/>
            <person name="Chen H."/>
            <person name="Chung M."/>
            <person name="Chen C."/>
            <person name="Shaw J."/>
            <person name="Wu H."/>
            <person name="Hsiao K."/>
            <person name="Chao Y."/>
            <person name="Chu M."/>
            <person name="Cheng C."/>
            <person name="Hour A."/>
            <person name="Lee P."/>
            <person name="Lin S."/>
            <person name="Lin Y."/>
            <person name="Liou J."/>
            <person name="Liu S."/>
            <person name="Hsing Y."/>
            <person name="Raghuvanshi S."/>
            <person name="Mohanty A."/>
            <person name="Bharti A.K."/>
            <person name="Gaur A."/>
            <person name="Gupta V."/>
            <person name="Kumar D."/>
            <person name="Ravi V."/>
            <person name="Vij S."/>
            <person name="Kapur A."/>
            <person name="Khurana P."/>
            <person name="Khurana P."/>
            <person name="Khurana J.P."/>
            <person name="Tyagi A.K."/>
            <person name="Gaikwad K."/>
            <person name="Singh A."/>
            <person name="Dalal V."/>
            <person name="Srivastava S."/>
            <person name="Dixit A."/>
            <person name="Pal A.K."/>
            <person name="Ghazi I.A."/>
            <person name="Yadav M."/>
            <person name="Pandit A."/>
            <person name="Bhargava A."/>
            <person name="Sureshbabu K."/>
            <person name="Batra K."/>
            <person name="Sharma T.R."/>
            <person name="Mohapatra T."/>
            <person name="Singh N.K."/>
            <person name="Messing J."/>
            <person name="Nelson A.B."/>
            <person name="Fuks G."/>
            <person name="Kavchok S."/>
            <person name="Keizer G."/>
            <person name="Linton E."/>
            <person name="Llaca V."/>
            <person name="Song R."/>
            <person name="Tanyolac B."/>
            <person name="Young S."/>
            <person name="Ho-Il K."/>
            <person name="Hahn J.H."/>
            <person name="Sangsakoo G."/>
            <person name="Vanavichit A."/>
            <person name="de Mattos Luiz.A.T."/>
            <person name="Zimmer P.D."/>
            <person name="Malone G."/>
            <person name="Dellagostin O."/>
            <person name="de Oliveira A.C."/>
            <person name="Bevan M."/>
            <person name="Bancroft I."/>
            <person name="Minx P."/>
            <person name="Cordum H."/>
            <person name="Wilson R."/>
            <person name="Cheng Z."/>
            <person name="Jin W."/>
            <person name="Jiang J."/>
            <person name="Leong S.A."/>
            <person name="Iwama H."/>
            <person name="Gojobori T."/>
            <person name="Itoh T."/>
            <person name="Niimura Y."/>
            <person name="Fujii Y."/>
            <person name="Habara T."/>
            <person name="Sakai H."/>
            <person name="Sato Y."/>
            <person name="Wilson G."/>
            <person name="Kumar K."/>
            <person name="McCouch S."/>
            <person name="Juretic N."/>
            <person name="Hoen D."/>
            <person name="Wright S."/>
            <person name="Bruskiewich R."/>
            <person name="Bureau T."/>
            <person name="Miyao A."/>
            <person name="Hirochika H."/>
            <person name="Nishikawa T."/>
            <person name="Kadowaki K."/>
            <person name="Sugiura M."/>
            <person name="Burr B."/>
            <person name="Sasaki T."/>
        </authorList>
    </citation>
    <scope>NUCLEOTIDE SEQUENCE [LARGE SCALE GENOMIC DNA]</scope>
    <source>
        <strain evidence="4">cv. Nipponbare</strain>
    </source>
</reference>
<accession>Q0J3F4</accession>
<evidence type="ECO:0000313" key="3">
    <source>
        <dbReference type="EMBL" id="BAF24511.2"/>
    </source>
</evidence>
<evidence type="ECO:0000256" key="1">
    <source>
        <dbReference type="SAM" id="MobiDB-lite"/>
    </source>
</evidence>
<proteinExistence type="predicted"/>
<dbReference type="Proteomes" id="UP000000763">
    <property type="component" value="Chromosome 9"/>
</dbReference>
<feature type="region of interest" description="Disordered" evidence="1">
    <location>
        <begin position="1"/>
        <end position="41"/>
    </location>
</feature>
<gene>
    <name evidence="3" type="ordered locus">Os09g0121600</name>
</gene>
<dbReference type="SUPFAM" id="SSF56672">
    <property type="entry name" value="DNA/RNA polymerases"/>
    <property type="match status" value="1"/>
</dbReference>
<dbReference type="InterPro" id="IPR013103">
    <property type="entry name" value="RVT_2"/>
</dbReference>
<sequence>MQRHGAGGEEPTSGEQSPHLSGDRDTELETGSPAGIDNDYLDADHDDDAPLRFCSINDIIGPASPCGFAPCALVAEELYASLGFKRSPSEHAIYVRRNGNAQLVVGVYVDDLMITGSNYDDIRQFKKEMAAAFKMSDLGQLHYYLSIEVKQSASGILLSQGAYATKNLEKCGMEGCNQCQVPMETRLKRSKFSSEPSVDATAYRSIVRSLRYLVNTCLDLAFAVGYASRFLEDPREDHLAAVKHILHYVAGTKNLGVWFSRKVEKEAYLRGFSDSGYAGDVDARKSMTGVIFFLGSSPITWQSMKQKVVVQSSCEVEYIVAANAACQALWLARVLAEVQGSTPRAPMLRVDNKSAISLTKNPVLHGQSKHIQVKYHLAREAAENGLINVEFIRSEEQLGNILTKLLGKTKFHELRSKIGLINISNEHSKS</sequence>
<evidence type="ECO:0000259" key="2">
    <source>
        <dbReference type="Pfam" id="PF07727"/>
    </source>
</evidence>
<dbReference type="InterPro" id="IPR043502">
    <property type="entry name" value="DNA/RNA_pol_sf"/>
</dbReference>
<dbReference type="Pfam" id="PF07727">
    <property type="entry name" value="RVT_2"/>
    <property type="match status" value="1"/>
</dbReference>
<dbReference type="AlphaFoldDB" id="Q0J3F4"/>
<feature type="domain" description="Reverse transcriptase Ty1/copia-type" evidence="2">
    <location>
        <begin position="78"/>
        <end position="184"/>
    </location>
</feature>
<evidence type="ECO:0000313" key="4">
    <source>
        <dbReference type="Proteomes" id="UP000000763"/>
    </source>
</evidence>
<name>Q0J3F4_ORYSJ</name>